<dbReference type="STRING" id="1792845.BC343_06415"/>
<evidence type="ECO:0000313" key="1">
    <source>
        <dbReference type="EMBL" id="OOQ59781.1"/>
    </source>
</evidence>
<proteinExistence type="predicted"/>
<accession>A0A1S9PFQ0</accession>
<dbReference type="EMBL" id="MBTF01000012">
    <property type="protein sequence ID" value="OOQ59781.1"/>
    <property type="molecule type" value="Genomic_DNA"/>
</dbReference>
<reference evidence="1 2" key="1">
    <citation type="submission" date="2016-07" db="EMBL/GenBank/DDBJ databases">
        <title>Genomic analysis of zinc-resistant bacterium Mucilaginibacter pedocola TBZ30.</title>
        <authorList>
            <person name="Huang J."/>
            <person name="Tang J."/>
        </authorList>
    </citation>
    <scope>NUCLEOTIDE SEQUENCE [LARGE SCALE GENOMIC DNA]</scope>
    <source>
        <strain evidence="1 2">TBZ30</strain>
    </source>
</reference>
<evidence type="ECO:0000313" key="2">
    <source>
        <dbReference type="Proteomes" id="UP000189739"/>
    </source>
</evidence>
<sequence length="61" mass="6912">MVGYNWRDVYHPHSLLAPAKTLWLAGWYPASLFFMGRCVGRGIALSHSLLLFKFGFIVEIG</sequence>
<dbReference type="AlphaFoldDB" id="A0A1S9PFQ0"/>
<keyword evidence="2" id="KW-1185">Reference proteome</keyword>
<comment type="caution">
    <text evidence="1">The sequence shown here is derived from an EMBL/GenBank/DDBJ whole genome shotgun (WGS) entry which is preliminary data.</text>
</comment>
<dbReference type="Proteomes" id="UP000189739">
    <property type="component" value="Unassembled WGS sequence"/>
</dbReference>
<name>A0A1S9PFQ0_9SPHI</name>
<organism evidence="1 2">
    <name type="scientific">Mucilaginibacter pedocola</name>
    <dbReference type="NCBI Taxonomy" id="1792845"/>
    <lineage>
        <taxon>Bacteria</taxon>
        <taxon>Pseudomonadati</taxon>
        <taxon>Bacteroidota</taxon>
        <taxon>Sphingobacteriia</taxon>
        <taxon>Sphingobacteriales</taxon>
        <taxon>Sphingobacteriaceae</taxon>
        <taxon>Mucilaginibacter</taxon>
    </lineage>
</organism>
<gene>
    <name evidence="1" type="ORF">BC343_06415</name>
</gene>
<protein>
    <submittedName>
        <fullName evidence="1">Uncharacterized protein</fullName>
    </submittedName>
</protein>